<dbReference type="AlphaFoldDB" id="A0A4R4KGX2"/>
<accession>A0A4R4KGX2</accession>
<dbReference type="PANTHER" id="PTHR14969">
    <property type="entry name" value="SPHINGOSINE-1-PHOSPHATE PHOSPHOHYDROLASE"/>
    <property type="match status" value="1"/>
</dbReference>
<keyword evidence="1" id="KW-0812">Transmembrane</keyword>
<feature type="transmembrane region" description="Helical" evidence="1">
    <location>
        <begin position="29"/>
        <end position="52"/>
    </location>
</feature>
<dbReference type="Proteomes" id="UP000295706">
    <property type="component" value="Unassembled WGS sequence"/>
</dbReference>
<reference evidence="3 4" key="1">
    <citation type="submission" date="2019-02" db="EMBL/GenBank/DDBJ databases">
        <title>Arundinibacter roseus gen. nov., sp. nov., a new member of the family Cytophagaceae.</title>
        <authorList>
            <person name="Szuroczki S."/>
            <person name="Khayer B."/>
            <person name="Sproer C."/>
            <person name="Toumi M."/>
            <person name="Szabo A."/>
            <person name="Felfoldi T."/>
            <person name="Schumann P."/>
            <person name="Toth E."/>
        </authorList>
    </citation>
    <scope>NUCLEOTIDE SEQUENCE [LARGE SCALE GENOMIC DNA]</scope>
    <source>
        <strain evidence="3 4">DMA-k-7a</strain>
    </source>
</reference>
<keyword evidence="4" id="KW-1185">Reference proteome</keyword>
<feature type="transmembrane region" description="Helical" evidence="1">
    <location>
        <begin position="163"/>
        <end position="184"/>
    </location>
</feature>
<feature type="domain" description="Phosphatidic acid phosphatase type 2/haloperoxidase" evidence="2">
    <location>
        <begin position="62"/>
        <end position="178"/>
    </location>
</feature>
<dbReference type="RefSeq" id="WP_132116273.1">
    <property type="nucleotide sequence ID" value="NZ_SMJU01000004.1"/>
</dbReference>
<dbReference type="Pfam" id="PF01569">
    <property type="entry name" value="PAP2"/>
    <property type="match status" value="1"/>
</dbReference>
<dbReference type="CDD" id="cd03395">
    <property type="entry name" value="PAP2_like_4"/>
    <property type="match status" value="1"/>
</dbReference>
<evidence type="ECO:0000313" key="3">
    <source>
        <dbReference type="EMBL" id="TDB67033.1"/>
    </source>
</evidence>
<protein>
    <submittedName>
        <fullName evidence="3">Phosphatase PAP2 family protein</fullName>
    </submittedName>
</protein>
<dbReference type="PANTHER" id="PTHR14969:SF13">
    <property type="entry name" value="AT30094P"/>
    <property type="match status" value="1"/>
</dbReference>
<keyword evidence="1" id="KW-1133">Transmembrane helix</keyword>
<dbReference type="SUPFAM" id="SSF48317">
    <property type="entry name" value="Acid phosphatase/Vanadium-dependent haloperoxidase"/>
    <property type="match status" value="1"/>
</dbReference>
<dbReference type="InterPro" id="IPR000326">
    <property type="entry name" value="PAP2/HPO"/>
</dbReference>
<name>A0A4R4KGX2_9BACT</name>
<dbReference type="Gene3D" id="1.20.144.10">
    <property type="entry name" value="Phosphatidic acid phosphatase type 2/haloperoxidase"/>
    <property type="match status" value="1"/>
</dbReference>
<evidence type="ECO:0000256" key="1">
    <source>
        <dbReference type="SAM" id="Phobius"/>
    </source>
</evidence>
<dbReference type="InterPro" id="IPR036938">
    <property type="entry name" value="PAP2/HPO_sf"/>
</dbReference>
<proteinExistence type="predicted"/>
<evidence type="ECO:0000259" key="2">
    <source>
        <dbReference type="SMART" id="SM00014"/>
    </source>
</evidence>
<evidence type="ECO:0000313" key="4">
    <source>
        <dbReference type="Proteomes" id="UP000295706"/>
    </source>
</evidence>
<sequence length="196" mass="22192">MNDLIQHSISLDQTLFLWLNSKHTAWTDVAMGLITNKFTWIPLYVFMIFSLWRQFGKTAAIHVLFLIGVVALSDQIASGFFKPFFMRPRPCHDPMIGSLVHLVSGCGGPFGFVSSHASTSFGLALALNLLPSKPLSWSKWLYLWAFIYSYSRIYTGVHYPLDIVGGALVGVFSALFLYFPFSYLNKRNQSLSERNH</sequence>
<dbReference type="SMART" id="SM00014">
    <property type="entry name" value="acidPPc"/>
    <property type="match status" value="1"/>
</dbReference>
<gene>
    <name evidence="3" type="ORF">EZE20_07940</name>
</gene>
<dbReference type="OrthoDB" id="9789113at2"/>
<organism evidence="3 4">
    <name type="scientific">Arundinibacter roseus</name>
    <dbReference type="NCBI Taxonomy" id="2070510"/>
    <lineage>
        <taxon>Bacteria</taxon>
        <taxon>Pseudomonadati</taxon>
        <taxon>Bacteroidota</taxon>
        <taxon>Cytophagia</taxon>
        <taxon>Cytophagales</taxon>
        <taxon>Spirosomataceae</taxon>
        <taxon>Arundinibacter</taxon>
    </lineage>
</organism>
<dbReference type="EMBL" id="SMJU01000004">
    <property type="protein sequence ID" value="TDB67033.1"/>
    <property type="molecule type" value="Genomic_DNA"/>
</dbReference>
<keyword evidence="1" id="KW-0472">Membrane</keyword>
<feature type="transmembrane region" description="Helical" evidence="1">
    <location>
        <begin position="59"/>
        <end position="81"/>
    </location>
</feature>
<comment type="caution">
    <text evidence="3">The sequence shown here is derived from an EMBL/GenBank/DDBJ whole genome shotgun (WGS) entry which is preliminary data.</text>
</comment>